<accession>A0A2N5M5E1</accession>
<gene>
    <name evidence="2" type="ORF">CUU66_12735</name>
</gene>
<feature type="chain" id="PRO_5039387739" evidence="1">
    <location>
        <begin position="26"/>
        <end position="73"/>
    </location>
</feature>
<proteinExistence type="predicted"/>
<evidence type="ECO:0000256" key="1">
    <source>
        <dbReference type="SAM" id="SignalP"/>
    </source>
</evidence>
<organism evidence="2 3">
    <name type="scientific">Peribacillus deserti</name>
    <dbReference type="NCBI Taxonomy" id="673318"/>
    <lineage>
        <taxon>Bacteria</taxon>
        <taxon>Bacillati</taxon>
        <taxon>Bacillota</taxon>
        <taxon>Bacilli</taxon>
        <taxon>Bacillales</taxon>
        <taxon>Bacillaceae</taxon>
        <taxon>Peribacillus</taxon>
    </lineage>
</organism>
<evidence type="ECO:0000313" key="3">
    <source>
        <dbReference type="Proteomes" id="UP000234748"/>
    </source>
</evidence>
<reference evidence="2 3" key="1">
    <citation type="submission" date="2017-11" db="EMBL/GenBank/DDBJ databases">
        <title>Comparitive Functional Genomics of Dry Heat Resistant strains isolated from the Viking Spacecraft.</title>
        <authorList>
            <person name="Seuylemezian A."/>
            <person name="Cooper K."/>
            <person name="Vaishampayan P."/>
        </authorList>
    </citation>
    <scope>NUCLEOTIDE SEQUENCE [LARGE SCALE GENOMIC DNA]</scope>
    <source>
        <strain evidence="2 3">V1-29</strain>
    </source>
</reference>
<name>A0A2N5M5E1_9BACI</name>
<evidence type="ECO:0000313" key="2">
    <source>
        <dbReference type="EMBL" id="PLT29577.1"/>
    </source>
</evidence>
<dbReference type="EMBL" id="PGUY01000038">
    <property type="protein sequence ID" value="PLT29577.1"/>
    <property type="molecule type" value="Genomic_DNA"/>
</dbReference>
<feature type="signal peptide" evidence="1">
    <location>
        <begin position="1"/>
        <end position="25"/>
    </location>
</feature>
<keyword evidence="3" id="KW-1185">Reference proteome</keyword>
<comment type="caution">
    <text evidence="2">The sequence shown here is derived from an EMBL/GenBank/DDBJ whole genome shotgun (WGS) entry which is preliminary data.</text>
</comment>
<dbReference type="Proteomes" id="UP000234748">
    <property type="component" value="Unassembled WGS sequence"/>
</dbReference>
<dbReference type="AlphaFoldDB" id="A0A2N5M5E1"/>
<keyword evidence="1" id="KW-0732">Signal</keyword>
<protein>
    <submittedName>
        <fullName evidence="2">Uncharacterized protein</fullName>
    </submittedName>
</protein>
<sequence>MFCARNSSAPAVLCCGFASSLLAAAAYSLLEKMSSVRDGVKNPSNNKNLLWVEDGIPARKGSSDLIMLQGHPA</sequence>